<proteinExistence type="predicted"/>
<dbReference type="RefSeq" id="WP_313834204.1">
    <property type="nucleotide sequence ID" value="NZ_JAQOUE010000001.1"/>
</dbReference>
<dbReference type="PANTHER" id="PTHR44591:SF3">
    <property type="entry name" value="RESPONSE REGULATORY DOMAIN-CONTAINING PROTEIN"/>
    <property type="match status" value="1"/>
</dbReference>
<evidence type="ECO:0000256" key="2">
    <source>
        <dbReference type="PROSITE-ProRule" id="PRU00169"/>
    </source>
</evidence>
<comment type="caution">
    <text evidence="4">The sequence shown here is derived from an EMBL/GenBank/DDBJ whole genome shotgun (WGS) entry which is preliminary data.</text>
</comment>
<protein>
    <submittedName>
        <fullName evidence="4">Response regulator</fullName>
    </submittedName>
</protein>
<dbReference type="InterPro" id="IPR050595">
    <property type="entry name" value="Bact_response_regulator"/>
</dbReference>
<name>A0ABU3KB39_9BACT</name>
<dbReference type="SUPFAM" id="SSF52172">
    <property type="entry name" value="CheY-like"/>
    <property type="match status" value="1"/>
</dbReference>
<reference evidence="4 5" key="1">
    <citation type="journal article" date="2023" name="ISME J.">
        <title>Cultivation and genomic characterization of novel and ubiquitous marine nitrite-oxidizing bacteria from the Nitrospirales.</title>
        <authorList>
            <person name="Mueller A.J."/>
            <person name="Daebeler A."/>
            <person name="Herbold C.W."/>
            <person name="Kirkegaard R.H."/>
            <person name="Daims H."/>
        </authorList>
    </citation>
    <scope>NUCLEOTIDE SEQUENCE [LARGE SCALE GENOMIC DNA]</scope>
    <source>
        <strain evidence="4 5">EB</strain>
    </source>
</reference>
<organism evidence="4 5">
    <name type="scientific">Candidatus Nitronereus thalassa</name>
    <dbReference type="NCBI Taxonomy" id="3020898"/>
    <lineage>
        <taxon>Bacteria</taxon>
        <taxon>Pseudomonadati</taxon>
        <taxon>Nitrospirota</taxon>
        <taxon>Nitrospiria</taxon>
        <taxon>Nitrospirales</taxon>
        <taxon>Nitrospiraceae</taxon>
        <taxon>Candidatus Nitronereus</taxon>
    </lineage>
</organism>
<evidence type="ECO:0000313" key="4">
    <source>
        <dbReference type="EMBL" id="MDT7043638.1"/>
    </source>
</evidence>
<dbReference type="SMART" id="SM00448">
    <property type="entry name" value="REC"/>
    <property type="match status" value="1"/>
</dbReference>
<dbReference type="InterPro" id="IPR001789">
    <property type="entry name" value="Sig_transdc_resp-reg_receiver"/>
</dbReference>
<dbReference type="Gene3D" id="3.40.50.2300">
    <property type="match status" value="1"/>
</dbReference>
<sequence length="127" mass="13794">MKSKILLVEDDEKIIKALTIRLKSQGYDVVVAFDAVMATAQAMQHHPDIILLDISMPGGTGFTVAERLKDSSLTTDIPVIFLTASKEPGLRERAKELGALGYLEKPFEAQDLLTLIQKGLAGQAARS</sequence>
<feature type="modified residue" description="4-aspartylphosphate" evidence="2">
    <location>
        <position position="53"/>
    </location>
</feature>
<evidence type="ECO:0000313" key="5">
    <source>
        <dbReference type="Proteomes" id="UP001250932"/>
    </source>
</evidence>
<dbReference type="Proteomes" id="UP001250932">
    <property type="component" value="Unassembled WGS sequence"/>
</dbReference>
<dbReference type="InterPro" id="IPR011006">
    <property type="entry name" value="CheY-like_superfamily"/>
</dbReference>
<feature type="domain" description="Response regulatory" evidence="3">
    <location>
        <begin position="4"/>
        <end position="120"/>
    </location>
</feature>
<gene>
    <name evidence="4" type="ORF">PPG34_14870</name>
</gene>
<evidence type="ECO:0000256" key="1">
    <source>
        <dbReference type="ARBA" id="ARBA00022553"/>
    </source>
</evidence>
<dbReference type="EMBL" id="JAQOUE010000001">
    <property type="protein sequence ID" value="MDT7043638.1"/>
    <property type="molecule type" value="Genomic_DNA"/>
</dbReference>
<dbReference type="PROSITE" id="PS50110">
    <property type="entry name" value="RESPONSE_REGULATORY"/>
    <property type="match status" value="1"/>
</dbReference>
<dbReference type="Pfam" id="PF00072">
    <property type="entry name" value="Response_reg"/>
    <property type="match status" value="1"/>
</dbReference>
<dbReference type="PANTHER" id="PTHR44591">
    <property type="entry name" value="STRESS RESPONSE REGULATOR PROTEIN 1"/>
    <property type="match status" value="1"/>
</dbReference>
<evidence type="ECO:0000259" key="3">
    <source>
        <dbReference type="PROSITE" id="PS50110"/>
    </source>
</evidence>
<keyword evidence="1 2" id="KW-0597">Phosphoprotein</keyword>
<accession>A0ABU3KB39</accession>
<keyword evidence="5" id="KW-1185">Reference proteome</keyword>